<dbReference type="InterPro" id="IPR040377">
    <property type="entry name" value="Ssl2009-like"/>
</dbReference>
<gene>
    <name evidence="3" type="ORF">VNO80_09190</name>
</gene>
<protein>
    <submittedName>
        <fullName evidence="3">Uncharacterized protein</fullName>
    </submittedName>
</protein>
<keyword evidence="2" id="KW-0472">Membrane</keyword>
<reference evidence="3 4" key="1">
    <citation type="submission" date="2024-01" db="EMBL/GenBank/DDBJ databases">
        <title>The genomes of 5 underutilized Papilionoideae crops provide insights into root nodulation and disease resistanc.</title>
        <authorList>
            <person name="Jiang F."/>
        </authorList>
    </citation>
    <scope>NUCLEOTIDE SEQUENCE [LARGE SCALE GENOMIC DNA]</scope>
    <source>
        <strain evidence="3">JINMINGXINNONG_FW02</strain>
        <tissue evidence="3">Leaves</tissue>
    </source>
</reference>
<dbReference type="EMBL" id="JAYMYR010000004">
    <property type="protein sequence ID" value="KAK7367181.1"/>
    <property type="molecule type" value="Genomic_DNA"/>
</dbReference>
<keyword evidence="2" id="KW-0812">Transmembrane</keyword>
<evidence type="ECO:0000256" key="2">
    <source>
        <dbReference type="SAM" id="Phobius"/>
    </source>
</evidence>
<keyword evidence="4" id="KW-1185">Reference proteome</keyword>
<evidence type="ECO:0000313" key="3">
    <source>
        <dbReference type="EMBL" id="KAK7367181.1"/>
    </source>
</evidence>
<name>A0AAN9N7H9_PHACN</name>
<feature type="transmembrane region" description="Helical" evidence="2">
    <location>
        <begin position="117"/>
        <end position="137"/>
    </location>
</feature>
<evidence type="ECO:0000313" key="4">
    <source>
        <dbReference type="Proteomes" id="UP001374584"/>
    </source>
</evidence>
<evidence type="ECO:0000256" key="1">
    <source>
        <dbReference type="SAM" id="MobiDB-lite"/>
    </source>
</evidence>
<comment type="caution">
    <text evidence="3">The sequence shown here is derived from an EMBL/GenBank/DDBJ whole genome shotgun (WGS) entry which is preliminary data.</text>
</comment>
<dbReference type="PANTHER" id="PTHR34048">
    <property type="entry name" value="LOW-DENSITY RECEPTOR-LIKE PROTEIN"/>
    <property type="match status" value="1"/>
</dbReference>
<feature type="region of interest" description="Disordered" evidence="1">
    <location>
        <begin position="191"/>
        <end position="214"/>
    </location>
</feature>
<organism evidence="3 4">
    <name type="scientific">Phaseolus coccineus</name>
    <name type="common">Scarlet runner bean</name>
    <name type="synonym">Phaseolus multiflorus</name>
    <dbReference type="NCBI Taxonomy" id="3886"/>
    <lineage>
        <taxon>Eukaryota</taxon>
        <taxon>Viridiplantae</taxon>
        <taxon>Streptophyta</taxon>
        <taxon>Embryophyta</taxon>
        <taxon>Tracheophyta</taxon>
        <taxon>Spermatophyta</taxon>
        <taxon>Magnoliopsida</taxon>
        <taxon>eudicotyledons</taxon>
        <taxon>Gunneridae</taxon>
        <taxon>Pentapetalae</taxon>
        <taxon>rosids</taxon>
        <taxon>fabids</taxon>
        <taxon>Fabales</taxon>
        <taxon>Fabaceae</taxon>
        <taxon>Papilionoideae</taxon>
        <taxon>50 kb inversion clade</taxon>
        <taxon>NPAAA clade</taxon>
        <taxon>indigoferoid/millettioid clade</taxon>
        <taxon>Phaseoleae</taxon>
        <taxon>Phaseolus</taxon>
    </lineage>
</organism>
<dbReference type="Proteomes" id="UP001374584">
    <property type="component" value="Unassembled WGS sequence"/>
</dbReference>
<proteinExistence type="predicted"/>
<sequence>MCNYKKKREFHDAGTCKRSSRIYFNKNNNRGKEGRRDLEFYFCFVGMATLSSFIVVPKNPKTHFLSGSSLMPMEKCLLKISSGEQFPGSSFRAKTSRNQALVIRAGGDGGRSSGGSIFIGGFVLGGVIVGALGCLYAPQISKVLAGADSKDLMRKLPKFVYDEDKALEKTRKVLTEKIALLNSAIDGVSAQLKSDGGDPDEMAVNSEEMEPSLQ</sequence>
<feature type="compositionally biased region" description="Acidic residues" evidence="1">
    <location>
        <begin position="197"/>
        <end position="214"/>
    </location>
</feature>
<feature type="transmembrane region" description="Helical" evidence="2">
    <location>
        <begin position="38"/>
        <end position="56"/>
    </location>
</feature>
<dbReference type="AlphaFoldDB" id="A0AAN9N7H9"/>
<dbReference type="GO" id="GO:0009535">
    <property type="term" value="C:chloroplast thylakoid membrane"/>
    <property type="evidence" value="ECO:0007669"/>
    <property type="project" value="TreeGrafter"/>
</dbReference>
<keyword evidence="2" id="KW-1133">Transmembrane helix</keyword>
<dbReference type="GO" id="GO:0009706">
    <property type="term" value="C:chloroplast inner membrane"/>
    <property type="evidence" value="ECO:0007669"/>
    <property type="project" value="TreeGrafter"/>
</dbReference>
<dbReference type="PANTHER" id="PTHR34048:SF6">
    <property type="entry name" value="PROTEIN, PUTATIVE-RELATED"/>
    <property type="match status" value="1"/>
</dbReference>
<accession>A0AAN9N7H9</accession>